<evidence type="ECO:0000313" key="2">
    <source>
        <dbReference type="Proteomes" id="UP001501844"/>
    </source>
</evidence>
<sequence length="809" mass="92548">MHLFAQTVPLSGKVVDSETLKPLDFVTVQPHKAKVPVFTDEAGNYILKQYQEGDKVSFTLLGYGQVTKTVKELKLQGNISLIRQSFTLQEVVIGPQENPAFKIVRAAARKKEQYLPENQKAMEFETYSLMKGSILESEAKDKKRKFSKRFAPYLDSLMVGSDQNRLASLPIFQSETVKHNYFIKDPKKNKEVLKASKVVGVGIEKEAQIAQLLNAQAEHFSFNQNYVRMFDKDFVSPIASGWANYYDYDLEDSVETATGKVYKLKILPKRPQDLTFSGTMWIADGTFALRRIEVKMNPAVKLNFITDLRITQVWEDGDQTLLPISSKRKFQLSGLPGTEVRLFVESATHYRNLVLNQPKEADFFDNTHVMGDSVLKYKEDFWLAARPESFSPQDLKRVESIAQINKLPEIQSTVKLIRVIVEGHLPLNDKLEWGPIFGTYVFNNIEGHRFQLGARTTEAFHKNWILNGYAGYGTRDKSLKGLMNIRYVADRERWTEWGASYLNDVGPAAMDLNNTRVNSLFYSAFRWGEMNFPYKQERMQLWAEREWVQFFSQRITLRHTKHTPAFYSSPVSEGQFEQFGKFRTTDVIINLQYTPNRKTLIRHWDKIGISNSNAPVIGLEVSLGMDGVLNSDISYQQVALSVEQRIRAGVLGYGRYYFRAEKTFGQVPLPLLQVPVGNETPFFILHGYNLMPFFSFANDQMVSLRYDHHFEGALSLTNRIPLLKKTRARLVAGGAMMMGSLSEKNQSNTMEGDPNFGNFKGLDRDPYAEVNVGLKNLFQLVRVDLVHRLTYKQLDMPAWGVRMSISVNP</sequence>
<protein>
    <submittedName>
        <fullName evidence="1">DUF5686 and carboxypeptidase-like regulatory domain-containing protein</fullName>
    </submittedName>
</protein>
<dbReference type="SUPFAM" id="SSF49464">
    <property type="entry name" value="Carboxypeptidase regulatory domain-like"/>
    <property type="match status" value="1"/>
</dbReference>
<accession>A0ABP8F8D6</accession>
<dbReference type="Pfam" id="PF18939">
    <property type="entry name" value="DUF5686"/>
    <property type="match status" value="1"/>
</dbReference>
<keyword evidence="2" id="KW-1185">Reference proteome</keyword>
<gene>
    <name evidence="1" type="ORF">GCM10023183_05310</name>
</gene>
<name>A0ABP8F8D6_9BACT</name>
<organism evidence="1 2">
    <name type="scientific">Nibribacter koreensis</name>
    <dbReference type="NCBI Taxonomy" id="1084519"/>
    <lineage>
        <taxon>Bacteria</taxon>
        <taxon>Pseudomonadati</taxon>
        <taxon>Bacteroidota</taxon>
        <taxon>Cytophagia</taxon>
        <taxon>Cytophagales</taxon>
        <taxon>Hymenobacteraceae</taxon>
        <taxon>Nibribacter</taxon>
    </lineage>
</organism>
<comment type="caution">
    <text evidence="1">The sequence shown here is derived from an EMBL/GenBank/DDBJ whole genome shotgun (WGS) entry which is preliminary data.</text>
</comment>
<dbReference type="InterPro" id="IPR043741">
    <property type="entry name" value="DUF5686"/>
</dbReference>
<dbReference type="Pfam" id="PF13715">
    <property type="entry name" value="CarbopepD_reg_2"/>
    <property type="match status" value="1"/>
</dbReference>
<reference evidence="2" key="1">
    <citation type="journal article" date="2019" name="Int. J. Syst. Evol. Microbiol.">
        <title>The Global Catalogue of Microorganisms (GCM) 10K type strain sequencing project: providing services to taxonomists for standard genome sequencing and annotation.</title>
        <authorList>
            <consortium name="The Broad Institute Genomics Platform"/>
            <consortium name="The Broad Institute Genome Sequencing Center for Infectious Disease"/>
            <person name="Wu L."/>
            <person name="Ma J."/>
        </authorList>
    </citation>
    <scope>NUCLEOTIDE SEQUENCE [LARGE SCALE GENOMIC DNA]</scope>
    <source>
        <strain evidence="2">JCM 17917</strain>
    </source>
</reference>
<dbReference type="EMBL" id="BAABGX010000001">
    <property type="protein sequence ID" value="GAA4297590.1"/>
    <property type="molecule type" value="Genomic_DNA"/>
</dbReference>
<dbReference type="Proteomes" id="UP001501844">
    <property type="component" value="Unassembled WGS sequence"/>
</dbReference>
<dbReference type="InterPro" id="IPR008969">
    <property type="entry name" value="CarboxyPept-like_regulatory"/>
</dbReference>
<proteinExistence type="predicted"/>
<evidence type="ECO:0000313" key="1">
    <source>
        <dbReference type="EMBL" id="GAA4297590.1"/>
    </source>
</evidence>